<dbReference type="Pfam" id="PF00326">
    <property type="entry name" value="Peptidase_S9"/>
    <property type="match status" value="1"/>
</dbReference>
<dbReference type="PANTHER" id="PTHR42776:SF27">
    <property type="entry name" value="DIPEPTIDYL PEPTIDASE FAMILY MEMBER 6"/>
    <property type="match status" value="1"/>
</dbReference>
<dbReference type="Proteomes" id="UP000245396">
    <property type="component" value="Unassembled WGS sequence"/>
</dbReference>
<proteinExistence type="predicted"/>
<dbReference type="Gene3D" id="3.40.50.1820">
    <property type="entry name" value="alpha/beta hydrolase"/>
    <property type="match status" value="1"/>
</dbReference>
<dbReference type="PANTHER" id="PTHR42776">
    <property type="entry name" value="SERINE PEPTIDASE S9 FAMILY MEMBER"/>
    <property type="match status" value="1"/>
</dbReference>
<dbReference type="OrthoDB" id="9812921at2"/>
<name>A0A316C8Y8_PSESE</name>
<dbReference type="RefSeq" id="WP_109611172.1">
    <property type="nucleotide sequence ID" value="NZ_QGGG01000001.1"/>
</dbReference>
<dbReference type="Pfam" id="PF07676">
    <property type="entry name" value="PD40"/>
    <property type="match status" value="2"/>
</dbReference>
<dbReference type="AlphaFoldDB" id="A0A316C8Y8"/>
<dbReference type="GO" id="GO:0004252">
    <property type="term" value="F:serine-type endopeptidase activity"/>
    <property type="evidence" value="ECO:0007669"/>
    <property type="project" value="TreeGrafter"/>
</dbReference>
<protein>
    <submittedName>
        <fullName evidence="4">Dipeptidyl aminopeptidase/acylaminoacyl peptidase</fullName>
    </submittedName>
</protein>
<keyword evidence="4" id="KW-0031">Aminopeptidase</keyword>
<feature type="domain" description="Peptidase S9 prolyl oligopeptidase catalytic" evidence="3">
    <location>
        <begin position="430"/>
        <end position="636"/>
    </location>
</feature>
<accession>A0A316C8Y8</accession>
<dbReference type="SUPFAM" id="SSF53474">
    <property type="entry name" value="alpha/beta-Hydrolases"/>
    <property type="match status" value="1"/>
</dbReference>
<comment type="caution">
    <text evidence="4">The sequence shown here is derived from an EMBL/GenBank/DDBJ whole genome shotgun (WGS) entry which is preliminary data.</text>
</comment>
<evidence type="ECO:0000313" key="4">
    <source>
        <dbReference type="EMBL" id="PWJ86130.1"/>
    </source>
</evidence>
<dbReference type="GO" id="GO:0006508">
    <property type="term" value="P:proteolysis"/>
    <property type="evidence" value="ECO:0007669"/>
    <property type="project" value="InterPro"/>
</dbReference>
<dbReference type="InterPro" id="IPR001375">
    <property type="entry name" value="Peptidase_S9_cat"/>
</dbReference>
<keyword evidence="2" id="KW-0720">Serine protease</keyword>
<evidence type="ECO:0000256" key="2">
    <source>
        <dbReference type="ARBA" id="ARBA00022825"/>
    </source>
</evidence>
<evidence type="ECO:0000313" key="5">
    <source>
        <dbReference type="Proteomes" id="UP000245396"/>
    </source>
</evidence>
<gene>
    <name evidence="4" type="ORF">C7441_1018</name>
</gene>
<dbReference type="EMBL" id="QGGG01000001">
    <property type="protein sequence ID" value="PWJ86130.1"/>
    <property type="molecule type" value="Genomic_DNA"/>
</dbReference>
<evidence type="ECO:0000259" key="3">
    <source>
        <dbReference type="Pfam" id="PF00326"/>
    </source>
</evidence>
<reference evidence="4 5" key="1">
    <citation type="submission" date="2018-05" db="EMBL/GenBank/DDBJ databases">
        <title>Genomic Encyclopedia of Type Strains, Phase IV (KMG-IV): sequencing the most valuable type-strain genomes for metagenomic binning, comparative biology and taxonomic classification.</title>
        <authorList>
            <person name="Goeker M."/>
        </authorList>
    </citation>
    <scope>NUCLEOTIDE SEQUENCE [LARGE SCALE GENOMIC DNA]</scope>
    <source>
        <strain evidence="4 5">DSM 6986</strain>
    </source>
</reference>
<dbReference type="InterPro" id="IPR011659">
    <property type="entry name" value="WD40"/>
</dbReference>
<keyword evidence="5" id="KW-1185">Reference proteome</keyword>
<organism evidence="4 5">
    <name type="scientific">Pseudaminobacter salicylatoxidans</name>
    <dbReference type="NCBI Taxonomy" id="93369"/>
    <lineage>
        <taxon>Bacteria</taxon>
        <taxon>Pseudomonadati</taxon>
        <taxon>Pseudomonadota</taxon>
        <taxon>Alphaproteobacteria</taxon>
        <taxon>Hyphomicrobiales</taxon>
        <taxon>Phyllobacteriaceae</taxon>
        <taxon>Pseudaminobacter</taxon>
    </lineage>
</organism>
<dbReference type="Gene3D" id="2.120.10.30">
    <property type="entry name" value="TolB, C-terminal domain"/>
    <property type="match status" value="2"/>
</dbReference>
<evidence type="ECO:0000256" key="1">
    <source>
        <dbReference type="ARBA" id="ARBA00022801"/>
    </source>
</evidence>
<dbReference type="InterPro" id="IPR029058">
    <property type="entry name" value="AB_hydrolase_fold"/>
</dbReference>
<keyword evidence="1" id="KW-0378">Hydrolase</keyword>
<dbReference type="GO" id="GO:0004177">
    <property type="term" value="F:aminopeptidase activity"/>
    <property type="evidence" value="ECO:0007669"/>
    <property type="project" value="UniProtKB-KW"/>
</dbReference>
<sequence length="637" mass="69778">MKPEDIHLIRTPASPVVAPDEERVAFVVSEVDADSYRSSIHVVAVEGGQPPVRLTEGPRDIAPAWSPDGRWLAFLRAEAGLPHQLMVMPAHGGPARRLTEHRLGVGSPVSARHARAMAAPVWSPDSTRIAYVARVATEGRSGETLRRITQLRYRVDELGYVHDRRSQVFVVGIDDAKPRMLTDGRWDHWDISWHPDGTCLLAASARHEDHDLDEANDIVLVGLDGREKVLTDQSTTVNLPTFAPDGERIFFMGIGPLGADRNDARGRNLGLWSVPIAGGSPHRLTDAESVDLDDGRTRPLRIDTQGVLGGRLERGAVLLSRIGLDGKSRDLIAGRRQVLDYDQQGRTIAAVVADEASAGEVVALRDDHELVLTRLGQDLAGKGLRPMHEITALAPDGYPVHGWLTLPEGEGPHPLLVYIHGGPDLQFGYSLSDEIQVYADAGLAVLVANPRGSAGYGERHARIVRGNFGTLDADDIVALHEAACTRTDIDGSRSGVMGGSYGGFMTAWLAAHQGKRFRAALCERGVYAWASMMGTADISVATKSMIGDKLENWLVQSPISHVDQIDIPLMIMHWEDDRRVPFEQAQQLFAALRSRKKPVEFVVFPGGSHNSFRHGPPAERMERFETILDWFNRHLGA</sequence>
<dbReference type="SUPFAM" id="SSF82171">
    <property type="entry name" value="DPP6 N-terminal domain-like"/>
    <property type="match status" value="1"/>
</dbReference>
<dbReference type="InterPro" id="IPR011042">
    <property type="entry name" value="6-blade_b-propeller_TolB-like"/>
</dbReference>
<keyword evidence="4" id="KW-0645">Protease</keyword>